<dbReference type="SUPFAM" id="SSF52172">
    <property type="entry name" value="CheY-like"/>
    <property type="match status" value="1"/>
</dbReference>
<evidence type="ECO:0000259" key="6">
    <source>
        <dbReference type="PROSITE" id="PS01124"/>
    </source>
</evidence>
<dbReference type="PROSITE" id="PS50110">
    <property type="entry name" value="RESPONSE_REGULATORY"/>
    <property type="match status" value="1"/>
</dbReference>
<accession>A0ABV8NK99</accession>
<keyword evidence="9" id="KW-1185">Reference proteome</keyword>
<dbReference type="InterPro" id="IPR011006">
    <property type="entry name" value="CheY-like_superfamily"/>
</dbReference>
<feature type="modified residue" description="4-aspartylphosphate" evidence="5">
    <location>
        <position position="52"/>
    </location>
</feature>
<evidence type="ECO:0000256" key="5">
    <source>
        <dbReference type="PROSITE-ProRule" id="PRU00169"/>
    </source>
</evidence>
<dbReference type="RefSeq" id="WP_378959608.1">
    <property type="nucleotide sequence ID" value="NZ_JBHRXC010000001.1"/>
</dbReference>
<evidence type="ECO:0000313" key="8">
    <source>
        <dbReference type="EMBL" id="MFC4196285.1"/>
    </source>
</evidence>
<keyword evidence="3" id="KW-0238">DNA-binding</keyword>
<evidence type="ECO:0000256" key="2">
    <source>
        <dbReference type="ARBA" id="ARBA00023015"/>
    </source>
</evidence>
<dbReference type="Pfam" id="PF12833">
    <property type="entry name" value="HTH_18"/>
    <property type="match status" value="1"/>
</dbReference>
<evidence type="ECO:0000313" key="9">
    <source>
        <dbReference type="Proteomes" id="UP001595792"/>
    </source>
</evidence>
<dbReference type="InterPro" id="IPR009057">
    <property type="entry name" value="Homeodomain-like_sf"/>
</dbReference>
<dbReference type="PROSITE" id="PS00041">
    <property type="entry name" value="HTH_ARAC_FAMILY_1"/>
    <property type="match status" value="1"/>
</dbReference>
<evidence type="ECO:0000256" key="4">
    <source>
        <dbReference type="ARBA" id="ARBA00023163"/>
    </source>
</evidence>
<dbReference type="Pfam" id="PF00072">
    <property type="entry name" value="Response_reg"/>
    <property type="match status" value="1"/>
</dbReference>
<dbReference type="InterPro" id="IPR001789">
    <property type="entry name" value="Sig_transdc_resp-reg_receiver"/>
</dbReference>
<keyword evidence="1 5" id="KW-0597">Phosphoprotein</keyword>
<organism evidence="8 9">
    <name type="scientific">Pedobacter jamesrossensis</name>
    <dbReference type="NCBI Taxonomy" id="1908238"/>
    <lineage>
        <taxon>Bacteria</taxon>
        <taxon>Pseudomonadati</taxon>
        <taxon>Bacteroidota</taxon>
        <taxon>Sphingobacteriia</taxon>
        <taxon>Sphingobacteriales</taxon>
        <taxon>Sphingobacteriaceae</taxon>
        <taxon>Pedobacter</taxon>
    </lineage>
</organism>
<feature type="domain" description="HTH araC/xylS-type" evidence="6">
    <location>
        <begin position="151"/>
        <end position="250"/>
    </location>
</feature>
<dbReference type="SUPFAM" id="SSF46689">
    <property type="entry name" value="Homeodomain-like"/>
    <property type="match status" value="1"/>
</dbReference>
<reference evidence="9" key="1">
    <citation type="journal article" date="2019" name="Int. J. Syst. Evol. Microbiol.">
        <title>The Global Catalogue of Microorganisms (GCM) 10K type strain sequencing project: providing services to taxonomists for standard genome sequencing and annotation.</title>
        <authorList>
            <consortium name="The Broad Institute Genomics Platform"/>
            <consortium name="The Broad Institute Genome Sequencing Center for Infectious Disease"/>
            <person name="Wu L."/>
            <person name="Ma J."/>
        </authorList>
    </citation>
    <scope>NUCLEOTIDE SEQUENCE [LARGE SCALE GENOMIC DNA]</scope>
    <source>
        <strain evidence="9">CCM 8689</strain>
    </source>
</reference>
<keyword evidence="4" id="KW-0804">Transcription</keyword>
<dbReference type="Gene3D" id="3.40.50.2300">
    <property type="match status" value="1"/>
</dbReference>
<proteinExistence type="predicted"/>
<gene>
    <name evidence="8" type="ORF">ACFOUY_06215</name>
</gene>
<evidence type="ECO:0000256" key="3">
    <source>
        <dbReference type="ARBA" id="ARBA00023125"/>
    </source>
</evidence>
<keyword evidence="2" id="KW-0805">Transcription regulation</keyword>
<dbReference type="Gene3D" id="1.10.10.60">
    <property type="entry name" value="Homeodomain-like"/>
    <property type="match status" value="1"/>
</dbReference>
<evidence type="ECO:0000256" key="1">
    <source>
        <dbReference type="ARBA" id="ARBA00022553"/>
    </source>
</evidence>
<dbReference type="SMART" id="SM00342">
    <property type="entry name" value="HTH_ARAC"/>
    <property type="match status" value="1"/>
</dbReference>
<evidence type="ECO:0000259" key="7">
    <source>
        <dbReference type="PROSITE" id="PS50110"/>
    </source>
</evidence>
<sequence length="251" mass="28640">MKPLILLIDDNAEILEFIEDSLTKDYDIIKTQDPSKVDFILKRNPVSLIISDVMMPIIDGFELCKRLKASTQWNHIPLLLLTAKNTLLSKIEGLEIGADAYVEKPFSPRHLKAQIASLLTNRSMIKAYFSRSPLIHFKSIANNREDEVFMERLNQVIIDNMEKSDLQSEHLADALFISKPTLYRKIRSITEVSLVELITVARLKKAAELLATGDYRISEVSNITGFNSPNHFSRTFLRQFKMSPTAFLKSL</sequence>
<dbReference type="CDD" id="cd17574">
    <property type="entry name" value="REC_OmpR"/>
    <property type="match status" value="1"/>
</dbReference>
<feature type="domain" description="Response regulatory" evidence="7">
    <location>
        <begin position="4"/>
        <end position="119"/>
    </location>
</feature>
<dbReference type="SMART" id="SM00448">
    <property type="entry name" value="REC"/>
    <property type="match status" value="1"/>
</dbReference>
<comment type="caution">
    <text evidence="8">The sequence shown here is derived from an EMBL/GenBank/DDBJ whole genome shotgun (WGS) entry which is preliminary data.</text>
</comment>
<dbReference type="PANTHER" id="PTHR43547">
    <property type="entry name" value="TWO-COMPONENT HISTIDINE KINASE"/>
    <property type="match status" value="1"/>
</dbReference>
<protein>
    <submittedName>
        <fullName evidence="8">Response regulator</fullName>
    </submittedName>
</protein>
<dbReference type="InterPro" id="IPR018062">
    <property type="entry name" value="HTH_AraC-typ_CS"/>
</dbReference>
<dbReference type="PANTHER" id="PTHR43547:SF2">
    <property type="entry name" value="HYBRID SIGNAL TRANSDUCTION HISTIDINE KINASE C"/>
    <property type="match status" value="1"/>
</dbReference>
<dbReference type="EMBL" id="JBHSBY010000031">
    <property type="protein sequence ID" value="MFC4196285.1"/>
    <property type="molecule type" value="Genomic_DNA"/>
</dbReference>
<dbReference type="PROSITE" id="PS01124">
    <property type="entry name" value="HTH_ARAC_FAMILY_2"/>
    <property type="match status" value="1"/>
</dbReference>
<dbReference type="InterPro" id="IPR018060">
    <property type="entry name" value="HTH_AraC"/>
</dbReference>
<dbReference type="Proteomes" id="UP001595792">
    <property type="component" value="Unassembled WGS sequence"/>
</dbReference>
<name>A0ABV8NK99_9SPHI</name>